<sequence length="154" mass="16830">MTETDPTFDSKLELISFEIAGQEFCIDIRAVREIRGWTPATPIPQTPSYVKGVINLRGAVIPVLDLRNRLGLGMTEPMSRHVIVVIQYEANVVGLLVDGVQETFQVDATMLQPPPAVGSTATTRFVDAIIPMEGRMLSRLVVGSLLPAEQREAA</sequence>
<dbReference type="Proteomes" id="UP000676409">
    <property type="component" value="Chromosome"/>
</dbReference>
<dbReference type="KEGG" id="caul:KCG34_04720"/>
<dbReference type="PROSITE" id="PS50851">
    <property type="entry name" value="CHEW"/>
    <property type="match status" value="1"/>
</dbReference>
<keyword evidence="3" id="KW-1185">Reference proteome</keyword>
<dbReference type="CDD" id="cd00732">
    <property type="entry name" value="CheW"/>
    <property type="match status" value="1"/>
</dbReference>
<dbReference type="SUPFAM" id="SSF50341">
    <property type="entry name" value="CheW-like"/>
    <property type="match status" value="1"/>
</dbReference>
<dbReference type="InterPro" id="IPR002545">
    <property type="entry name" value="CheW-lke_dom"/>
</dbReference>
<dbReference type="PANTHER" id="PTHR22617">
    <property type="entry name" value="CHEMOTAXIS SENSOR HISTIDINE KINASE-RELATED"/>
    <property type="match status" value="1"/>
</dbReference>
<name>A0A975IW34_9CAUL</name>
<dbReference type="PANTHER" id="PTHR22617:SF23">
    <property type="entry name" value="CHEMOTAXIS PROTEIN CHEW"/>
    <property type="match status" value="1"/>
</dbReference>
<gene>
    <name evidence="2" type="ORF">KCG34_04720</name>
</gene>
<dbReference type="Pfam" id="PF01584">
    <property type="entry name" value="CheW"/>
    <property type="match status" value="1"/>
</dbReference>
<evidence type="ECO:0000313" key="2">
    <source>
        <dbReference type="EMBL" id="QUD89189.1"/>
    </source>
</evidence>
<organism evidence="2 3">
    <name type="scientific">Phenylobacterium montanum</name>
    <dbReference type="NCBI Taxonomy" id="2823693"/>
    <lineage>
        <taxon>Bacteria</taxon>
        <taxon>Pseudomonadati</taxon>
        <taxon>Pseudomonadota</taxon>
        <taxon>Alphaproteobacteria</taxon>
        <taxon>Caulobacterales</taxon>
        <taxon>Caulobacteraceae</taxon>
        <taxon>Phenylobacterium</taxon>
    </lineage>
</organism>
<feature type="domain" description="CheW-like" evidence="1">
    <location>
        <begin position="11"/>
        <end position="151"/>
    </location>
</feature>
<dbReference type="GO" id="GO:0007165">
    <property type="term" value="P:signal transduction"/>
    <property type="evidence" value="ECO:0007669"/>
    <property type="project" value="InterPro"/>
</dbReference>
<protein>
    <submittedName>
        <fullName evidence="2">Purine-binding chemotaxis protein CheW</fullName>
    </submittedName>
</protein>
<dbReference type="EMBL" id="CP073078">
    <property type="protein sequence ID" value="QUD89189.1"/>
    <property type="molecule type" value="Genomic_DNA"/>
</dbReference>
<dbReference type="SMART" id="SM00260">
    <property type="entry name" value="CheW"/>
    <property type="match status" value="1"/>
</dbReference>
<dbReference type="InterPro" id="IPR036061">
    <property type="entry name" value="CheW-like_dom_sf"/>
</dbReference>
<accession>A0A975IW34</accession>
<proteinExistence type="predicted"/>
<dbReference type="GO" id="GO:0006935">
    <property type="term" value="P:chemotaxis"/>
    <property type="evidence" value="ECO:0007669"/>
    <property type="project" value="InterPro"/>
</dbReference>
<dbReference type="InterPro" id="IPR039315">
    <property type="entry name" value="CheW"/>
</dbReference>
<dbReference type="Gene3D" id="2.40.50.180">
    <property type="entry name" value="CheA-289, Domain 4"/>
    <property type="match status" value="1"/>
</dbReference>
<dbReference type="AlphaFoldDB" id="A0A975IW34"/>
<dbReference type="RefSeq" id="WP_211939241.1">
    <property type="nucleotide sequence ID" value="NZ_CP073078.1"/>
</dbReference>
<evidence type="ECO:0000259" key="1">
    <source>
        <dbReference type="PROSITE" id="PS50851"/>
    </source>
</evidence>
<evidence type="ECO:0000313" key="3">
    <source>
        <dbReference type="Proteomes" id="UP000676409"/>
    </source>
</evidence>
<dbReference type="Gene3D" id="2.30.30.40">
    <property type="entry name" value="SH3 Domains"/>
    <property type="match status" value="1"/>
</dbReference>
<reference evidence="2" key="1">
    <citation type="submission" date="2021-04" db="EMBL/GenBank/DDBJ databases">
        <title>The complete genome sequence of Caulobacter sp. S6.</title>
        <authorList>
            <person name="Tang Y."/>
            <person name="Ouyang W."/>
            <person name="Liu Q."/>
            <person name="Huang B."/>
            <person name="Guo Z."/>
            <person name="Lei P."/>
        </authorList>
    </citation>
    <scope>NUCLEOTIDE SEQUENCE</scope>
    <source>
        <strain evidence="2">S6</strain>
    </source>
</reference>
<dbReference type="GO" id="GO:0005829">
    <property type="term" value="C:cytosol"/>
    <property type="evidence" value="ECO:0007669"/>
    <property type="project" value="TreeGrafter"/>
</dbReference>